<gene>
    <name evidence="1" type="ORF">HannXRQ_Chr14g0458351</name>
</gene>
<dbReference type="EMBL" id="CM007903">
    <property type="protein sequence ID" value="OTF99595.1"/>
    <property type="molecule type" value="Genomic_DNA"/>
</dbReference>
<dbReference type="AlphaFoldDB" id="A0A251SMR9"/>
<sequence length="143" mass="16137">MGFFPNYGFCFVGKRLEILTTSTTMKISPTAIDLEVNSVFLPSFITIFNVNTLSTMHNQPFKTHFQLFTVWRIFIETTRRLTDLRERHRSNNGSGISVYVSSIEDFLHCIGMGNGICACLLICCGWPSLLFPAKQMVDASGRV</sequence>
<name>A0A251SMR9_HELAN</name>
<accession>A0A251SMR9</accession>
<organism evidence="1 2">
    <name type="scientific">Helianthus annuus</name>
    <name type="common">Common sunflower</name>
    <dbReference type="NCBI Taxonomy" id="4232"/>
    <lineage>
        <taxon>Eukaryota</taxon>
        <taxon>Viridiplantae</taxon>
        <taxon>Streptophyta</taxon>
        <taxon>Embryophyta</taxon>
        <taxon>Tracheophyta</taxon>
        <taxon>Spermatophyta</taxon>
        <taxon>Magnoliopsida</taxon>
        <taxon>eudicotyledons</taxon>
        <taxon>Gunneridae</taxon>
        <taxon>Pentapetalae</taxon>
        <taxon>asterids</taxon>
        <taxon>campanulids</taxon>
        <taxon>Asterales</taxon>
        <taxon>Asteraceae</taxon>
        <taxon>Asteroideae</taxon>
        <taxon>Heliantheae alliance</taxon>
        <taxon>Heliantheae</taxon>
        <taxon>Helianthus</taxon>
    </lineage>
</organism>
<dbReference type="InParanoid" id="A0A251SMR9"/>
<dbReference type="Proteomes" id="UP000215914">
    <property type="component" value="Chromosome 14"/>
</dbReference>
<evidence type="ECO:0000313" key="1">
    <source>
        <dbReference type="EMBL" id="OTF99595.1"/>
    </source>
</evidence>
<protein>
    <submittedName>
        <fullName evidence="1">Uncharacterized protein</fullName>
    </submittedName>
</protein>
<keyword evidence="2" id="KW-1185">Reference proteome</keyword>
<evidence type="ECO:0000313" key="2">
    <source>
        <dbReference type="Proteomes" id="UP000215914"/>
    </source>
</evidence>
<proteinExistence type="predicted"/>
<reference evidence="2" key="1">
    <citation type="journal article" date="2017" name="Nature">
        <title>The sunflower genome provides insights into oil metabolism, flowering and Asterid evolution.</title>
        <authorList>
            <person name="Badouin H."/>
            <person name="Gouzy J."/>
            <person name="Grassa C.J."/>
            <person name="Murat F."/>
            <person name="Staton S.E."/>
            <person name="Cottret L."/>
            <person name="Lelandais-Briere C."/>
            <person name="Owens G.L."/>
            <person name="Carrere S."/>
            <person name="Mayjonade B."/>
            <person name="Legrand L."/>
            <person name="Gill N."/>
            <person name="Kane N.C."/>
            <person name="Bowers J.E."/>
            <person name="Hubner S."/>
            <person name="Bellec A."/>
            <person name="Berard A."/>
            <person name="Berges H."/>
            <person name="Blanchet N."/>
            <person name="Boniface M.C."/>
            <person name="Brunel D."/>
            <person name="Catrice O."/>
            <person name="Chaidir N."/>
            <person name="Claudel C."/>
            <person name="Donnadieu C."/>
            <person name="Faraut T."/>
            <person name="Fievet G."/>
            <person name="Helmstetter N."/>
            <person name="King M."/>
            <person name="Knapp S.J."/>
            <person name="Lai Z."/>
            <person name="Le Paslier M.C."/>
            <person name="Lippi Y."/>
            <person name="Lorenzon L."/>
            <person name="Mandel J.R."/>
            <person name="Marage G."/>
            <person name="Marchand G."/>
            <person name="Marquand E."/>
            <person name="Bret-Mestries E."/>
            <person name="Morien E."/>
            <person name="Nambeesan S."/>
            <person name="Nguyen T."/>
            <person name="Pegot-Espagnet P."/>
            <person name="Pouilly N."/>
            <person name="Raftis F."/>
            <person name="Sallet E."/>
            <person name="Schiex T."/>
            <person name="Thomas J."/>
            <person name="Vandecasteele C."/>
            <person name="Vares D."/>
            <person name="Vear F."/>
            <person name="Vautrin S."/>
            <person name="Crespi M."/>
            <person name="Mangin B."/>
            <person name="Burke J.M."/>
            <person name="Salse J."/>
            <person name="Munos S."/>
            <person name="Vincourt P."/>
            <person name="Rieseberg L.H."/>
            <person name="Langlade N.B."/>
        </authorList>
    </citation>
    <scope>NUCLEOTIDE SEQUENCE [LARGE SCALE GENOMIC DNA]</scope>
    <source>
        <strain evidence="2">cv. SF193</strain>
    </source>
</reference>